<dbReference type="RefSeq" id="WP_101333045.1">
    <property type="nucleotide sequence ID" value="NZ_PJNI01000001.1"/>
</dbReference>
<dbReference type="InterPro" id="IPR038636">
    <property type="entry name" value="Wzi_sf"/>
</dbReference>
<dbReference type="EMBL" id="PJNI01000001">
    <property type="protein sequence ID" value="PKR81899.1"/>
    <property type="molecule type" value="Genomic_DNA"/>
</dbReference>
<proteinExistence type="predicted"/>
<organism evidence="1 2">
    <name type="scientific">Brumimicrobium salinarum</name>
    <dbReference type="NCBI Taxonomy" id="2058658"/>
    <lineage>
        <taxon>Bacteria</taxon>
        <taxon>Pseudomonadati</taxon>
        <taxon>Bacteroidota</taxon>
        <taxon>Flavobacteriia</taxon>
        <taxon>Flavobacteriales</taxon>
        <taxon>Crocinitomicaceae</taxon>
        <taxon>Brumimicrobium</taxon>
    </lineage>
</organism>
<evidence type="ECO:0008006" key="3">
    <source>
        <dbReference type="Google" id="ProtNLM"/>
    </source>
</evidence>
<dbReference type="Gene3D" id="2.40.160.130">
    <property type="entry name" value="Capsule assembly protein Wzi"/>
    <property type="match status" value="1"/>
</dbReference>
<protein>
    <recommendedName>
        <fullName evidence="3">Gliding motility protein RemB</fullName>
    </recommendedName>
</protein>
<sequence>MKKFNLLLLISILLIKSSIFSQEILLPISSNVKDQIILSAAHSDMLGEGFFPVSYSEAQVDFPKKDTTRTWIYRKLFQEHFIQPTGKHFLLAVDPVLNLSIGKDVLNEGANYIFQNTRGVQAQGHIQNIFSFYTAFFENQGRYLAYQTDYFTDRGEYYPKNGVYTQTNAVIPGGGRTKPFKVNGFDYASSVSYVRLTPNDKLTFQFGNAPRFFGYGHRSLLLSDNSFNYTHLSIDWKITPKLSYTLMRGKQLNLIRKVHTNLIEAPYERKGIGVHYLNYKPIPTLSIGVFESTVYLRDEATSSQRVNPYFYQPLIGINTALNGSEISDLKNLLGVNIGWRFHPKHLVYLQTVTDDFKNKAFGFQLGYRNANVFGVKKLHFQAEYNHANKTLYAANNPRLAYTHFNLPLAHTLGNGFKEVVIRLNYEWKGFFTEVAAVFYDAHQPMTNKSQLFESKLVISPNDFTRVLNGHFKLGYVVNPATQLRVFLAGHYRESSTDLSPTTANGSLTIGMRTAINNQYFDF</sequence>
<reference evidence="1 2" key="1">
    <citation type="submission" date="2017-12" db="EMBL/GenBank/DDBJ databases">
        <title>The draft genome sequence of Brumimicrobium saltpan LHR20.</title>
        <authorList>
            <person name="Do Z.-J."/>
            <person name="Luo H.-R."/>
        </authorList>
    </citation>
    <scope>NUCLEOTIDE SEQUENCE [LARGE SCALE GENOMIC DNA]</scope>
    <source>
        <strain evidence="1 2">LHR20</strain>
    </source>
</reference>
<evidence type="ECO:0000313" key="1">
    <source>
        <dbReference type="EMBL" id="PKR81899.1"/>
    </source>
</evidence>
<gene>
    <name evidence="1" type="ORF">CW751_00760</name>
</gene>
<accession>A0A2I0R5R3</accession>
<dbReference type="Proteomes" id="UP000236654">
    <property type="component" value="Unassembled WGS sequence"/>
</dbReference>
<dbReference type="OrthoDB" id="9808260at2"/>
<evidence type="ECO:0000313" key="2">
    <source>
        <dbReference type="Proteomes" id="UP000236654"/>
    </source>
</evidence>
<dbReference type="AlphaFoldDB" id="A0A2I0R5R3"/>
<keyword evidence="2" id="KW-1185">Reference proteome</keyword>
<name>A0A2I0R5R3_9FLAO</name>
<comment type="caution">
    <text evidence="1">The sequence shown here is derived from an EMBL/GenBank/DDBJ whole genome shotgun (WGS) entry which is preliminary data.</text>
</comment>